<dbReference type="PANTHER" id="PTHR37425">
    <property type="match status" value="1"/>
</dbReference>
<comment type="cofactor">
    <cofactor evidence="1">
        <name>Zn(2+)</name>
        <dbReference type="ChEBI" id="CHEBI:29105"/>
    </cofactor>
</comment>
<dbReference type="InterPro" id="IPR010275">
    <property type="entry name" value="MepK"/>
</dbReference>
<dbReference type="Proteomes" id="UP000955338">
    <property type="component" value="Chromosome"/>
</dbReference>
<keyword evidence="9" id="KW-0961">Cell wall biogenesis/degradation</keyword>
<dbReference type="AlphaFoldDB" id="A0A8D4LMF1"/>
<sequence length="187" mass="21192">MEKINQTKRKWLSLGGLILGGSLFPHSTFATVLNMPQSRLLKLKNINTGEKLISKYINGKSFSAEDMKKINYLMRDRRTNLVHTMDPKLFAKFYDIQNKLGLRNCELSIICGYRSPKTNAQLHSKSNQVAVNSYHIKGQAIDFRIDCISLAKVRDAAKSLKNGGVGYYPKSNFIHIDTGPVRNWRGT</sequence>
<evidence type="ECO:0000256" key="1">
    <source>
        <dbReference type="ARBA" id="ARBA00001947"/>
    </source>
</evidence>
<keyword evidence="4" id="KW-0479">Metal-binding</keyword>
<evidence type="ECO:0000256" key="8">
    <source>
        <dbReference type="ARBA" id="ARBA00023049"/>
    </source>
</evidence>
<keyword evidence="3" id="KW-0645">Protease</keyword>
<dbReference type="EMBL" id="CP022011">
    <property type="protein sequence ID" value="QDJ14965.1"/>
    <property type="molecule type" value="Genomic_DNA"/>
</dbReference>
<dbReference type="Pfam" id="PF05951">
    <property type="entry name" value="Peptidase_M15_2"/>
    <property type="match status" value="1"/>
</dbReference>
<dbReference type="RefSeq" id="WP_261920515.1">
    <property type="nucleotide sequence ID" value="NZ_CP022011.1"/>
</dbReference>
<dbReference type="InterPro" id="IPR009045">
    <property type="entry name" value="Zn_M74/Hedgehog-like"/>
</dbReference>
<organism evidence="12 13">
    <name type="scientific">Mergibacter septicus</name>
    <dbReference type="NCBI Taxonomy" id="221402"/>
    <lineage>
        <taxon>Bacteria</taxon>
        <taxon>Pseudomonadati</taxon>
        <taxon>Pseudomonadota</taxon>
        <taxon>Gammaproteobacteria</taxon>
        <taxon>Pasteurellales</taxon>
        <taxon>Pasteurellaceae</taxon>
        <taxon>Mergibacter</taxon>
    </lineage>
</organism>
<protein>
    <recommendedName>
        <fullName evidence="11">Murein endopeptidase K</fullName>
    </recommendedName>
</protein>
<dbReference type="GO" id="GO:0006508">
    <property type="term" value="P:proteolysis"/>
    <property type="evidence" value="ECO:0007669"/>
    <property type="project" value="UniProtKB-KW"/>
</dbReference>
<keyword evidence="7" id="KW-0862">Zinc</keyword>
<evidence type="ECO:0000313" key="12">
    <source>
        <dbReference type="EMBL" id="QDJ14965.1"/>
    </source>
</evidence>
<dbReference type="GO" id="GO:0046872">
    <property type="term" value="F:metal ion binding"/>
    <property type="evidence" value="ECO:0007669"/>
    <property type="project" value="UniProtKB-KW"/>
</dbReference>
<keyword evidence="5" id="KW-0732">Signal</keyword>
<evidence type="ECO:0000313" key="13">
    <source>
        <dbReference type="Proteomes" id="UP000955338"/>
    </source>
</evidence>
<evidence type="ECO:0000256" key="2">
    <source>
        <dbReference type="ARBA" id="ARBA00004776"/>
    </source>
</evidence>
<evidence type="ECO:0000256" key="10">
    <source>
        <dbReference type="ARBA" id="ARBA00093448"/>
    </source>
</evidence>
<keyword evidence="6" id="KW-0378">Hydrolase</keyword>
<evidence type="ECO:0000256" key="6">
    <source>
        <dbReference type="ARBA" id="ARBA00022801"/>
    </source>
</evidence>
<evidence type="ECO:0000256" key="9">
    <source>
        <dbReference type="ARBA" id="ARBA00023316"/>
    </source>
</evidence>
<dbReference type="PANTHER" id="PTHR37425:SF1">
    <property type="entry name" value="OUTER MEMBRANE PROTEIN"/>
    <property type="match status" value="1"/>
</dbReference>
<keyword evidence="13" id="KW-1185">Reference proteome</keyword>
<comment type="similarity">
    <text evidence="10">Belongs to the peptidase M15 family.</text>
</comment>
<evidence type="ECO:0000256" key="3">
    <source>
        <dbReference type="ARBA" id="ARBA00022670"/>
    </source>
</evidence>
<gene>
    <name evidence="12" type="ORF">CEP48_05790</name>
</gene>
<evidence type="ECO:0000256" key="4">
    <source>
        <dbReference type="ARBA" id="ARBA00022723"/>
    </source>
</evidence>
<evidence type="ECO:0000256" key="5">
    <source>
        <dbReference type="ARBA" id="ARBA00022729"/>
    </source>
</evidence>
<name>A0A8D4LMF1_9PAST</name>
<dbReference type="SUPFAM" id="SSF55166">
    <property type="entry name" value="Hedgehog/DD-peptidase"/>
    <property type="match status" value="1"/>
</dbReference>
<comment type="pathway">
    <text evidence="2">Cell wall biogenesis; cell wall polysaccharide biosynthesis.</text>
</comment>
<dbReference type="GO" id="GO:0071555">
    <property type="term" value="P:cell wall organization"/>
    <property type="evidence" value="ECO:0007669"/>
    <property type="project" value="UniProtKB-KW"/>
</dbReference>
<reference evidence="12" key="1">
    <citation type="submission" date="2017-06" db="EMBL/GenBank/DDBJ databases">
        <title>Genome sequencing of pathogenic and non-pathogenic strains within Bisgaard taxon 40.</title>
        <authorList>
            <person name="Ladner J.T."/>
            <person name="Lovett S.P."/>
            <person name="Koroleva G."/>
            <person name="Lorch J.M."/>
        </authorList>
    </citation>
    <scope>NUCLEOTIDE SEQUENCE</scope>
    <source>
        <strain evidence="12">27576-1-I1</strain>
    </source>
</reference>
<dbReference type="GO" id="GO:0008237">
    <property type="term" value="F:metallopeptidase activity"/>
    <property type="evidence" value="ECO:0007669"/>
    <property type="project" value="UniProtKB-KW"/>
</dbReference>
<proteinExistence type="inferred from homology"/>
<dbReference type="Gene3D" id="3.30.1380.10">
    <property type="match status" value="1"/>
</dbReference>
<evidence type="ECO:0000256" key="7">
    <source>
        <dbReference type="ARBA" id="ARBA00022833"/>
    </source>
</evidence>
<accession>A0A8D4LMF1</accession>
<evidence type="ECO:0000256" key="11">
    <source>
        <dbReference type="ARBA" id="ARBA00093666"/>
    </source>
</evidence>
<keyword evidence="8" id="KW-0482">Metalloprotease</keyword>